<proteinExistence type="predicted"/>
<reference evidence="2 3" key="1">
    <citation type="submission" date="2020-08" db="EMBL/GenBank/DDBJ databases">
        <title>Genomic Encyclopedia of Type Strains, Phase IV (KMG-IV): sequencing the most valuable type-strain genomes for metagenomic binning, comparative biology and taxonomic classification.</title>
        <authorList>
            <person name="Goeker M."/>
        </authorList>
    </citation>
    <scope>NUCLEOTIDE SEQUENCE [LARGE SCALE GENOMIC DNA]</scope>
    <source>
        <strain evidence="2 3">DSM 28101</strain>
    </source>
</reference>
<gene>
    <name evidence="2" type="ORF">GGR30_000307</name>
</gene>
<dbReference type="Pfam" id="PF09347">
    <property type="entry name" value="DUF1989"/>
    <property type="match status" value="1"/>
</dbReference>
<dbReference type="PANTHER" id="PTHR31527">
    <property type="entry name" value="RE64534P"/>
    <property type="match status" value="1"/>
</dbReference>
<evidence type="ECO:0000259" key="1">
    <source>
        <dbReference type="Pfam" id="PF09347"/>
    </source>
</evidence>
<comment type="caution">
    <text evidence="2">The sequence shown here is derived from an EMBL/GenBank/DDBJ whole genome shotgun (WGS) entry which is preliminary data.</text>
</comment>
<dbReference type="Proteomes" id="UP000530571">
    <property type="component" value="Unassembled WGS sequence"/>
</dbReference>
<dbReference type="InterPro" id="IPR018959">
    <property type="entry name" value="DUF1989"/>
</dbReference>
<accession>A0A7W6P7Q0</accession>
<keyword evidence="3" id="KW-1185">Reference proteome</keyword>
<evidence type="ECO:0000313" key="3">
    <source>
        <dbReference type="Proteomes" id="UP000530571"/>
    </source>
</evidence>
<sequence>MTETMEITKVPARRGRMIALDAGDLVDIVNVHGGQVVDTWAFARDNPAEYMSMEHSHVLHYRLNFRPGDALCTDNWRTIMTFVEDTSPGIHDTLCPACCEPSYNIFYGHEGYHDNCSDNLKGQFEELGVPFHRVPTPWNLFMETIVENSNDLKDMPSTTRPGQYVRLRAEIDCYFAVSACPQDLIVINGDDGVPRDVELHVRRAGSRS</sequence>
<evidence type="ECO:0000313" key="2">
    <source>
        <dbReference type="EMBL" id="MBB4120412.1"/>
    </source>
</evidence>
<feature type="domain" description="DUF1989" evidence="1">
    <location>
        <begin position="9"/>
        <end position="173"/>
    </location>
</feature>
<dbReference type="PANTHER" id="PTHR31527:SF0">
    <property type="entry name" value="RE64534P"/>
    <property type="match status" value="1"/>
</dbReference>
<protein>
    <recommendedName>
        <fullName evidence="1">DUF1989 domain-containing protein</fullName>
    </recommendedName>
</protein>
<name>A0A7W6P7Q0_9HYPH</name>
<dbReference type="AlphaFoldDB" id="A0A7W6P7Q0"/>
<dbReference type="EMBL" id="JACIDZ010000001">
    <property type="protein sequence ID" value="MBB4120412.1"/>
    <property type="molecule type" value="Genomic_DNA"/>
</dbReference>
<organism evidence="2 3">
    <name type="scientific">Martelella radicis</name>
    <dbReference type="NCBI Taxonomy" id="1397476"/>
    <lineage>
        <taxon>Bacteria</taxon>
        <taxon>Pseudomonadati</taxon>
        <taxon>Pseudomonadota</taxon>
        <taxon>Alphaproteobacteria</taxon>
        <taxon>Hyphomicrobiales</taxon>
        <taxon>Aurantimonadaceae</taxon>
        <taxon>Martelella</taxon>
    </lineage>
</organism>